<protein>
    <submittedName>
        <fullName evidence="2">Con-ikot-ikot 2</fullName>
    </submittedName>
</protein>
<keyword evidence="1" id="KW-0732">Signal</keyword>
<feature type="chain" id="PRO_5004852167" evidence="1">
    <location>
        <begin position="24"/>
        <end position="125"/>
    </location>
</feature>
<name>W4VRZ3_CONGE</name>
<evidence type="ECO:0000313" key="2">
    <source>
        <dbReference type="EMBL" id="JAB84559.1"/>
    </source>
</evidence>
<evidence type="ECO:0000256" key="1">
    <source>
        <dbReference type="SAM" id="SignalP"/>
    </source>
</evidence>
<sequence length="125" mass="14187">MAMNMSVMLSAFVMVVVSATVTGFTHLQEPDLSRMERSPPPIMTVAKMKECCAQTTELCLKEFPNEEHIYTSTCYQRASHACGQFNEIVGCCYGYRQCMLQNVQNLGLNWANQQCKEWNCLNPCE</sequence>
<accession>W4VRZ3</accession>
<reference evidence="2" key="1">
    <citation type="submission" date="2013-05" db="EMBL/GenBank/DDBJ databases">
        <title>Combined Proteomic and Transcriptomic Interrogation of the Venom Gland of Conus geographus Uncovers Novel Components and Functional Compartmentalization.</title>
        <authorList>
            <person name="Safavi-Hemami H."/>
            <person name="Hu H."/>
            <person name="Gorasia D.G."/>
            <person name="Bandyopadhyay P.K."/>
            <person name="Veith P.D."/>
            <person name="Reynolds E.C."/>
            <person name="Yandell M."/>
            <person name="Olivera B.M."/>
            <person name="Purcell A.W."/>
        </authorList>
    </citation>
    <scope>NUCLEOTIDE SEQUENCE</scope>
    <source>
        <tissue evidence="2">Venom gland</tissue>
    </source>
</reference>
<organism evidence="2">
    <name type="scientific">Conus geographus</name>
    <name type="common">Geography cone</name>
    <name type="synonym">Nubecula geographus</name>
    <dbReference type="NCBI Taxonomy" id="6491"/>
    <lineage>
        <taxon>Eukaryota</taxon>
        <taxon>Metazoa</taxon>
        <taxon>Spiralia</taxon>
        <taxon>Lophotrochozoa</taxon>
        <taxon>Mollusca</taxon>
        <taxon>Gastropoda</taxon>
        <taxon>Caenogastropoda</taxon>
        <taxon>Neogastropoda</taxon>
        <taxon>Conoidea</taxon>
        <taxon>Conidae</taxon>
        <taxon>Conus</taxon>
        <taxon>Gastridium</taxon>
    </lineage>
</organism>
<dbReference type="Gene3D" id="1.20.120.1800">
    <property type="match status" value="1"/>
</dbReference>
<proteinExistence type="evidence at transcript level"/>
<dbReference type="AlphaFoldDB" id="W4VRZ3"/>
<dbReference type="EMBL" id="GAJN01000025">
    <property type="protein sequence ID" value="JAB84559.1"/>
    <property type="molecule type" value="mRNA"/>
</dbReference>
<feature type="signal peptide" evidence="1">
    <location>
        <begin position="1"/>
        <end position="23"/>
    </location>
</feature>